<dbReference type="EMBL" id="JAGGMR010000001">
    <property type="protein sequence ID" value="MBP2187866.1"/>
    <property type="molecule type" value="Genomic_DNA"/>
</dbReference>
<dbReference type="Proteomes" id="UP001519325">
    <property type="component" value="Unassembled WGS sequence"/>
</dbReference>
<dbReference type="InterPro" id="IPR036457">
    <property type="entry name" value="PPM-type-like_dom_sf"/>
</dbReference>
<organism evidence="1 2">
    <name type="scientific">Nocardia goodfellowii</name>
    <dbReference type="NCBI Taxonomy" id="882446"/>
    <lineage>
        <taxon>Bacteria</taxon>
        <taxon>Bacillati</taxon>
        <taxon>Actinomycetota</taxon>
        <taxon>Actinomycetes</taxon>
        <taxon>Mycobacteriales</taxon>
        <taxon>Nocardiaceae</taxon>
        <taxon>Nocardia</taxon>
    </lineage>
</organism>
<gene>
    <name evidence="1" type="ORF">BJ987_000767</name>
</gene>
<protein>
    <recommendedName>
        <fullName evidence="3">PPM-type phosphatase domain-containing protein</fullName>
    </recommendedName>
</protein>
<evidence type="ECO:0000313" key="2">
    <source>
        <dbReference type="Proteomes" id="UP001519325"/>
    </source>
</evidence>
<evidence type="ECO:0000313" key="1">
    <source>
        <dbReference type="EMBL" id="MBP2187866.1"/>
    </source>
</evidence>
<dbReference type="Gene3D" id="3.60.40.10">
    <property type="entry name" value="PPM-type phosphatase domain"/>
    <property type="match status" value="1"/>
</dbReference>
<accession>A0ABS4Q849</accession>
<dbReference type="RefSeq" id="WP_209884746.1">
    <property type="nucleotide sequence ID" value="NZ_JAGGMR010000001.1"/>
</dbReference>
<sequence length="265" mass="28822">MSLTIESAQLAATSAADRLVVTDNAVIVLDGATAHDPSMPAAGDYVDRLASELTQSIGETSPLADILERAIARTAEALEIVPGPSPSSTVALVRVQLDSVESLVLGDSSVIFGQRSGDIATYTDDRLSQLGLPEADAYRRFLTAGRGYSAQHSKLLVELQKTERERRNRPDGYWIAEANPRAAKHALQVRYPRGALAWIVVATDGAFDLVPTVGLSWSEVAQMSTPQLRELLDRIHTWEAETDPDGRILPRAKRHDDKTVAVLRF</sequence>
<dbReference type="SUPFAM" id="SSF81606">
    <property type="entry name" value="PP2C-like"/>
    <property type="match status" value="1"/>
</dbReference>
<reference evidence="1 2" key="1">
    <citation type="submission" date="2021-03" db="EMBL/GenBank/DDBJ databases">
        <title>Sequencing the genomes of 1000 actinobacteria strains.</title>
        <authorList>
            <person name="Klenk H.-P."/>
        </authorList>
    </citation>
    <scope>NUCLEOTIDE SEQUENCE [LARGE SCALE GENOMIC DNA]</scope>
    <source>
        <strain evidence="1 2">DSM 45516</strain>
    </source>
</reference>
<evidence type="ECO:0008006" key="3">
    <source>
        <dbReference type="Google" id="ProtNLM"/>
    </source>
</evidence>
<proteinExistence type="predicted"/>
<comment type="caution">
    <text evidence="1">The sequence shown here is derived from an EMBL/GenBank/DDBJ whole genome shotgun (WGS) entry which is preliminary data.</text>
</comment>
<name>A0ABS4Q849_9NOCA</name>
<keyword evidence="2" id="KW-1185">Reference proteome</keyword>